<keyword evidence="1" id="KW-1133">Transmembrane helix</keyword>
<protein>
    <submittedName>
        <fullName evidence="2">Uncharacterized protein</fullName>
    </submittedName>
</protein>
<reference evidence="2" key="1">
    <citation type="journal article" date="2023" name="Mol. Biol. Evol.">
        <title>Third-Generation Sequencing Reveals the Adaptive Role of the Epigenome in Three Deep-Sea Polychaetes.</title>
        <authorList>
            <person name="Perez M."/>
            <person name="Aroh O."/>
            <person name="Sun Y."/>
            <person name="Lan Y."/>
            <person name="Juniper S.K."/>
            <person name="Young C.R."/>
            <person name="Angers B."/>
            <person name="Qian P.Y."/>
        </authorList>
    </citation>
    <scope>NUCLEOTIDE SEQUENCE</scope>
    <source>
        <strain evidence="2">P08H-3</strain>
    </source>
</reference>
<keyword evidence="1" id="KW-0472">Membrane</keyword>
<dbReference type="Proteomes" id="UP001208570">
    <property type="component" value="Unassembled WGS sequence"/>
</dbReference>
<organism evidence="2 3">
    <name type="scientific">Paralvinella palmiformis</name>
    <dbReference type="NCBI Taxonomy" id="53620"/>
    <lineage>
        <taxon>Eukaryota</taxon>
        <taxon>Metazoa</taxon>
        <taxon>Spiralia</taxon>
        <taxon>Lophotrochozoa</taxon>
        <taxon>Annelida</taxon>
        <taxon>Polychaeta</taxon>
        <taxon>Sedentaria</taxon>
        <taxon>Canalipalpata</taxon>
        <taxon>Terebellida</taxon>
        <taxon>Terebelliformia</taxon>
        <taxon>Alvinellidae</taxon>
        <taxon>Paralvinella</taxon>
    </lineage>
</organism>
<accession>A0AAD9ITX1</accession>
<evidence type="ECO:0000313" key="2">
    <source>
        <dbReference type="EMBL" id="KAK2140789.1"/>
    </source>
</evidence>
<dbReference type="EMBL" id="JAODUP010001250">
    <property type="protein sequence ID" value="KAK2140789.1"/>
    <property type="molecule type" value="Genomic_DNA"/>
</dbReference>
<gene>
    <name evidence="2" type="ORF">LSH36_1249g00042</name>
</gene>
<evidence type="ECO:0000313" key="3">
    <source>
        <dbReference type="Proteomes" id="UP001208570"/>
    </source>
</evidence>
<sequence length="214" mass="23368">MSCGFSPLHAIMAIGTVLIMAFDSATNWYAFTMYMKAKTDYLTDNTMSILIGCAATFGTLLWVLAIRNMVYACKAWGADDPAGEQESVGRWEESTSFFQLILQDSAMALIVYFTFRLASCTLYQELFQNSITPTLALIGALSGSVWKIVRGTIDCICCCFTKADTGCGWACLCCSCRIVSSLVSTGIIGFIAYQLIIYKGIVAFENRSDCTTTG</sequence>
<proteinExistence type="predicted"/>
<keyword evidence="3" id="KW-1185">Reference proteome</keyword>
<dbReference type="AlphaFoldDB" id="A0AAD9ITX1"/>
<comment type="caution">
    <text evidence="2">The sequence shown here is derived from an EMBL/GenBank/DDBJ whole genome shotgun (WGS) entry which is preliminary data.</text>
</comment>
<name>A0AAD9ITX1_9ANNE</name>
<evidence type="ECO:0000256" key="1">
    <source>
        <dbReference type="SAM" id="Phobius"/>
    </source>
</evidence>
<feature type="transmembrane region" description="Helical" evidence="1">
    <location>
        <begin position="47"/>
        <end position="66"/>
    </location>
</feature>
<feature type="transmembrane region" description="Helical" evidence="1">
    <location>
        <begin position="12"/>
        <end position="35"/>
    </location>
</feature>
<keyword evidence="1" id="KW-0812">Transmembrane</keyword>